<gene>
    <name evidence="1" type="ORF">DCW74_04310</name>
</gene>
<comment type="caution">
    <text evidence="1">The sequence shown here is derived from an EMBL/GenBank/DDBJ whole genome shotgun (WGS) entry which is preliminary data.</text>
</comment>
<dbReference type="AlphaFoldDB" id="A0A350P0X7"/>
<dbReference type="Proteomes" id="UP000263517">
    <property type="component" value="Unassembled WGS sequence"/>
</dbReference>
<reference evidence="1 2" key="1">
    <citation type="journal article" date="2018" name="Nat. Biotechnol.">
        <title>A standardized bacterial taxonomy based on genome phylogeny substantially revises the tree of life.</title>
        <authorList>
            <person name="Parks D.H."/>
            <person name="Chuvochina M."/>
            <person name="Waite D.W."/>
            <person name="Rinke C."/>
            <person name="Skarshewski A."/>
            <person name="Chaumeil P.A."/>
            <person name="Hugenholtz P."/>
        </authorList>
    </citation>
    <scope>NUCLEOTIDE SEQUENCE [LARGE SCALE GENOMIC DNA]</scope>
    <source>
        <strain evidence="1">UBA11978</strain>
    </source>
</reference>
<protein>
    <submittedName>
        <fullName evidence="1">Uncharacterized protein</fullName>
    </submittedName>
</protein>
<evidence type="ECO:0000313" key="1">
    <source>
        <dbReference type="EMBL" id="HAW74944.1"/>
    </source>
</evidence>
<dbReference type="EMBL" id="DNAN01000147">
    <property type="protein sequence ID" value="HAW74944.1"/>
    <property type="molecule type" value="Genomic_DNA"/>
</dbReference>
<proteinExistence type="predicted"/>
<accession>A0A350P0X7</accession>
<name>A0A350P0X7_9ALTE</name>
<organism evidence="1 2">
    <name type="scientific">Alteromonas australica</name>
    <dbReference type="NCBI Taxonomy" id="589873"/>
    <lineage>
        <taxon>Bacteria</taxon>
        <taxon>Pseudomonadati</taxon>
        <taxon>Pseudomonadota</taxon>
        <taxon>Gammaproteobacteria</taxon>
        <taxon>Alteromonadales</taxon>
        <taxon>Alteromonadaceae</taxon>
        <taxon>Alteromonas/Salinimonas group</taxon>
        <taxon>Alteromonas</taxon>
    </lineage>
</organism>
<sequence length="200" mass="21389">MTNIFTKYWSSGDTLTADDLNANFNDVSNILNGGIKTEHISTSANIPAEKIADRFYMVKTSIEVLPFSAASSPDAMLQNTTKFNIPVSETTITKQEIVAQAGYQGHLMAINVYVVDVGTGSGGEDPEVGVYLNSSLIGQRIALDQADANYRLHANNPFSNPLLAIADGDVISVKLKSSGSNAPTARGLSVVLYERWSIGS</sequence>
<evidence type="ECO:0000313" key="2">
    <source>
        <dbReference type="Proteomes" id="UP000263517"/>
    </source>
</evidence>